<organism evidence="1">
    <name type="scientific">Borrelia miyamotoi FR64b</name>
    <dbReference type="NCBI Taxonomy" id="1292392"/>
    <lineage>
        <taxon>Bacteria</taxon>
        <taxon>Pseudomonadati</taxon>
        <taxon>Spirochaetota</taxon>
        <taxon>Spirochaetia</taxon>
        <taxon>Spirochaetales</taxon>
        <taxon>Borreliaceae</taxon>
        <taxon>Borrelia</taxon>
    </lineage>
</organism>
<geneLocation type="plasmid" evidence="1">
    <name>unnamed</name>
</geneLocation>
<accession>W5SLI5</accession>
<name>W5SLI5_9SPIR</name>
<evidence type="ECO:0000313" key="1">
    <source>
        <dbReference type="EMBL" id="AHH05936.1"/>
    </source>
</evidence>
<dbReference type="AlphaFoldDB" id="W5SLI5"/>
<sequence>MVMLMTHLLILLLQNVSGVADNGIDKLIKGS</sequence>
<gene>
    <name evidence="1" type="ORF">BOM_1393</name>
</gene>
<keyword evidence="1" id="KW-0614">Plasmid</keyword>
<dbReference type="EMBL" id="CP004245">
    <property type="protein sequence ID" value="AHH05936.1"/>
    <property type="molecule type" value="Genomic_DNA"/>
</dbReference>
<dbReference type="HOGENOM" id="CLU_3395406_0_0_12"/>
<protein>
    <submittedName>
        <fullName evidence="1">Uncharacterized protein</fullName>
    </submittedName>
</protein>
<proteinExistence type="predicted"/>
<reference evidence="1" key="1">
    <citation type="submission" date="2013-02" db="EMBL/GenBank/DDBJ databases">
        <title>Comparative genomics of Borrelia species.</title>
        <authorList>
            <person name="Schwan T.G."/>
            <person name="Raffel S.J."/>
            <person name="Porcella S.F."/>
        </authorList>
    </citation>
    <scope>NUCLEOTIDE SEQUENCE</scope>
    <source>
        <strain evidence="1">FR64b</strain>
        <plasmid evidence="1">unnamed</plasmid>
    </source>
</reference>